<dbReference type="EMBL" id="SDDZ01000009">
    <property type="protein sequence ID" value="RXJ45891.1"/>
    <property type="molecule type" value="Genomic_DNA"/>
</dbReference>
<evidence type="ECO:0000313" key="3">
    <source>
        <dbReference type="Proteomes" id="UP000289792"/>
    </source>
</evidence>
<feature type="transmembrane region" description="Helical" evidence="1">
    <location>
        <begin position="75"/>
        <end position="95"/>
    </location>
</feature>
<feature type="transmembrane region" description="Helical" evidence="1">
    <location>
        <begin position="43"/>
        <end position="63"/>
    </location>
</feature>
<proteinExistence type="predicted"/>
<dbReference type="AlphaFoldDB" id="A0A4Q0XD63"/>
<keyword evidence="3" id="KW-1185">Reference proteome</keyword>
<dbReference type="Proteomes" id="UP000289792">
    <property type="component" value="Unassembled WGS sequence"/>
</dbReference>
<name>A0A4Q0XD63_9FLAO</name>
<gene>
    <name evidence="2" type="ORF">ESZ48_13810</name>
</gene>
<organism evidence="2 3">
    <name type="scientific">Gelidibacter gilvus</name>
    <dbReference type="NCBI Taxonomy" id="59602"/>
    <lineage>
        <taxon>Bacteria</taxon>
        <taxon>Pseudomonadati</taxon>
        <taxon>Bacteroidota</taxon>
        <taxon>Flavobacteriia</taxon>
        <taxon>Flavobacteriales</taxon>
        <taxon>Flavobacteriaceae</taxon>
        <taxon>Gelidibacter</taxon>
    </lineage>
</organism>
<evidence type="ECO:0000256" key="1">
    <source>
        <dbReference type="SAM" id="Phobius"/>
    </source>
</evidence>
<sequence length="96" mass="11133">MKQNKQYRIDLWLFIGSIAVLLFLLFMNLMFDESGKNSFKAVMEWITIPIFIMGAFIPLIVIFRFIMKRNASRSLAMLTLLFSLLTAVMIGYTTLV</sequence>
<protein>
    <submittedName>
        <fullName evidence="2">Uncharacterized protein</fullName>
    </submittedName>
</protein>
<keyword evidence="1" id="KW-0472">Membrane</keyword>
<keyword evidence="1" id="KW-0812">Transmembrane</keyword>
<dbReference type="OrthoDB" id="1447779at2"/>
<dbReference type="RefSeq" id="WP_129018093.1">
    <property type="nucleotide sequence ID" value="NZ_SDDZ01000009.1"/>
</dbReference>
<reference evidence="2 3" key="1">
    <citation type="submission" date="2019-01" db="EMBL/GenBank/DDBJ databases">
        <title>Genome sequence of the Antarctic species Gelidibacter gilvus ACAM 158(T).</title>
        <authorList>
            <person name="Bowman J.P."/>
        </authorList>
    </citation>
    <scope>NUCLEOTIDE SEQUENCE [LARGE SCALE GENOMIC DNA]</scope>
    <source>
        <strain evidence="2 3">IC158</strain>
    </source>
</reference>
<feature type="transmembrane region" description="Helical" evidence="1">
    <location>
        <begin position="12"/>
        <end position="31"/>
    </location>
</feature>
<accession>A0A4Q0XD63</accession>
<keyword evidence="1" id="KW-1133">Transmembrane helix</keyword>
<comment type="caution">
    <text evidence="2">The sequence shown here is derived from an EMBL/GenBank/DDBJ whole genome shotgun (WGS) entry which is preliminary data.</text>
</comment>
<evidence type="ECO:0000313" key="2">
    <source>
        <dbReference type="EMBL" id="RXJ45891.1"/>
    </source>
</evidence>